<evidence type="ECO:0000313" key="2">
    <source>
        <dbReference type="EMBL" id="ESQ53682.1"/>
    </source>
</evidence>
<accession>V4MEL7</accession>
<dbReference type="PANTHER" id="PTHR31722">
    <property type="entry name" value="OS06G0675200 PROTEIN"/>
    <property type="match status" value="1"/>
</dbReference>
<protein>
    <submittedName>
        <fullName evidence="2">Uncharacterized protein</fullName>
    </submittedName>
</protein>
<dbReference type="AlphaFoldDB" id="V4MEL7"/>
<dbReference type="OrthoDB" id="1927989at2759"/>
<dbReference type="Gramene" id="ESQ53682">
    <property type="protein sequence ID" value="ESQ53682"/>
    <property type="gene ID" value="EUTSA_v10027139mg"/>
</dbReference>
<proteinExistence type="predicted"/>
<sequence length="130" mass="14899">MECSNMKQHHQYGGYAEPRISFSSGFAATKNEMIKYKEASVSSDDDFEFGVKNFSMITADEIFFDGMILPLKEETNTTKRMSTLREELSEGDDDSPRSKSKGSSGWWRERLGLGFVKSKKDRKTSSFYHH</sequence>
<dbReference type="STRING" id="72664.V4MEL7"/>
<dbReference type="KEGG" id="eus:EUTSA_v10027139mg"/>
<feature type="region of interest" description="Disordered" evidence="1">
    <location>
        <begin position="75"/>
        <end position="105"/>
    </location>
</feature>
<feature type="compositionally biased region" description="Basic and acidic residues" evidence="1">
    <location>
        <begin position="75"/>
        <end position="88"/>
    </location>
</feature>
<dbReference type="OMA" id="PADEIFC"/>
<evidence type="ECO:0000256" key="1">
    <source>
        <dbReference type="SAM" id="MobiDB-lite"/>
    </source>
</evidence>
<reference evidence="2 3" key="1">
    <citation type="journal article" date="2013" name="Front. Plant Sci.">
        <title>The Reference Genome of the Halophytic Plant Eutrema salsugineum.</title>
        <authorList>
            <person name="Yang R."/>
            <person name="Jarvis D.E."/>
            <person name="Chen H."/>
            <person name="Beilstein M.A."/>
            <person name="Grimwood J."/>
            <person name="Jenkins J."/>
            <person name="Shu S."/>
            <person name="Prochnik S."/>
            <person name="Xin M."/>
            <person name="Ma C."/>
            <person name="Schmutz J."/>
            <person name="Wing R.A."/>
            <person name="Mitchell-Olds T."/>
            <person name="Schumaker K.S."/>
            <person name="Wang X."/>
        </authorList>
    </citation>
    <scope>NUCLEOTIDE SEQUENCE [LARGE SCALE GENOMIC DNA]</scope>
</reference>
<dbReference type="Proteomes" id="UP000030689">
    <property type="component" value="Unassembled WGS sequence"/>
</dbReference>
<dbReference type="eggNOG" id="ENOG502R1HT">
    <property type="taxonomic scope" value="Eukaryota"/>
</dbReference>
<gene>
    <name evidence="2" type="ORF">EUTSA_v10027139mg</name>
</gene>
<evidence type="ECO:0000313" key="3">
    <source>
        <dbReference type="Proteomes" id="UP000030689"/>
    </source>
</evidence>
<dbReference type="PANTHER" id="PTHR31722:SF44">
    <property type="entry name" value="(RAPE) HYPOTHETICAL PROTEIN"/>
    <property type="match status" value="1"/>
</dbReference>
<organism evidence="2 3">
    <name type="scientific">Eutrema salsugineum</name>
    <name type="common">Saltwater cress</name>
    <name type="synonym">Sisymbrium salsugineum</name>
    <dbReference type="NCBI Taxonomy" id="72664"/>
    <lineage>
        <taxon>Eukaryota</taxon>
        <taxon>Viridiplantae</taxon>
        <taxon>Streptophyta</taxon>
        <taxon>Embryophyta</taxon>
        <taxon>Tracheophyta</taxon>
        <taxon>Spermatophyta</taxon>
        <taxon>Magnoliopsida</taxon>
        <taxon>eudicotyledons</taxon>
        <taxon>Gunneridae</taxon>
        <taxon>Pentapetalae</taxon>
        <taxon>rosids</taxon>
        <taxon>malvids</taxon>
        <taxon>Brassicales</taxon>
        <taxon>Brassicaceae</taxon>
        <taxon>Eutremeae</taxon>
        <taxon>Eutrema</taxon>
    </lineage>
</organism>
<name>V4MEL7_EUTSA</name>
<dbReference type="EMBL" id="KI517384">
    <property type="protein sequence ID" value="ESQ53682.1"/>
    <property type="molecule type" value="Genomic_DNA"/>
</dbReference>
<keyword evidence="3" id="KW-1185">Reference proteome</keyword>